<dbReference type="EMBL" id="KZ824443">
    <property type="protein sequence ID" value="RAK99941.1"/>
    <property type="molecule type" value="Genomic_DNA"/>
</dbReference>
<organism evidence="1 2">
    <name type="scientific">Aspergillus ibericus CBS 121593</name>
    <dbReference type="NCBI Taxonomy" id="1448316"/>
    <lineage>
        <taxon>Eukaryota</taxon>
        <taxon>Fungi</taxon>
        <taxon>Dikarya</taxon>
        <taxon>Ascomycota</taxon>
        <taxon>Pezizomycotina</taxon>
        <taxon>Eurotiomycetes</taxon>
        <taxon>Eurotiomycetidae</taxon>
        <taxon>Eurotiales</taxon>
        <taxon>Aspergillaceae</taxon>
        <taxon>Aspergillus</taxon>
        <taxon>Aspergillus subgen. Circumdati</taxon>
    </lineage>
</organism>
<dbReference type="RefSeq" id="XP_025574269.1">
    <property type="nucleotide sequence ID" value="XM_025713418.1"/>
</dbReference>
<keyword evidence="2" id="KW-1185">Reference proteome</keyword>
<sequence>MADRREGPTQWAAVQREWFANRENFPCLIQAHWATAALSLRYTPLPPISRCISPVRKGFKHDFQRGREGWKKKNARKKHSFFSNQQVWLLSCQLVSSCSADPSLISPVSGNWEGKRKGGCGLIDSSVLLHRLLPAAIAANHPLLPPTHEVMDRLCPALALKNCPDGAGHLLSPFRDAFLPSVTLSSVNLSQLDGCWSRLDLFLVRPPWTRRWLFHASTEPWFQPNQPPFFPLFFSPASLPHIIIRL</sequence>
<evidence type="ECO:0000313" key="2">
    <source>
        <dbReference type="Proteomes" id="UP000249402"/>
    </source>
</evidence>
<reference evidence="1 2" key="1">
    <citation type="submission" date="2018-02" db="EMBL/GenBank/DDBJ databases">
        <title>The genomes of Aspergillus section Nigri reveals drivers in fungal speciation.</title>
        <authorList>
            <consortium name="DOE Joint Genome Institute"/>
            <person name="Vesth T.C."/>
            <person name="Nybo J."/>
            <person name="Theobald S."/>
            <person name="Brandl J."/>
            <person name="Frisvad J.C."/>
            <person name="Nielsen K.F."/>
            <person name="Lyhne E.K."/>
            <person name="Kogle M.E."/>
            <person name="Kuo A."/>
            <person name="Riley R."/>
            <person name="Clum A."/>
            <person name="Nolan M."/>
            <person name="Lipzen A."/>
            <person name="Salamov A."/>
            <person name="Henrissat B."/>
            <person name="Wiebenga A."/>
            <person name="De vries R.P."/>
            <person name="Grigoriev I.V."/>
            <person name="Mortensen U.H."/>
            <person name="Andersen M.R."/>
            <person name="Baker S.E."/>
        </authorList>
    </citation>
    <scope>NUCLEOTIDE SEQUENCE [LARGE SCALE GENOMIC DNA]</scope>
    <source>
        <strain evidence="1 2">CBS 121593</strain>
    </source>
</reference>
<proteinExistence type="predicted"/>
<dbReference type="GeneID" id="37218283"/>
<gene>
    <name evidence="1" type="ORF">BO80DRAFT_111392</name>
</gene>
<accession>A0A395GWI4</accession>
<name>A0A395GWI4_9EURO</name>
<dbReference type="AlphaFoldDB" id="A0A395GWI4"/>
<protein>
    <submittedName>
        <fullName evidence="1">Uncharacterized protein</fullName>
    </submittedName>
</protein>
<evidence type="ECO:0000313" key="1">
    <source>
        <dbReference type="EMBL" id="RAK99941.1"/>
    </source>
</evidence>
<dbReference type="Proteomes" id="UP000249402">
    <property type="component" value="Unassembled WGS sequence"/>
</dbReference>
<dbReference type="VEuPathDB" id="FungiDB:BO80DRAFT_111392"/>